<protein>
    <submittedName>
        <fullName evidence="2">Uncharacterized protein</fullName>
    </submittedName>
</protein>
<organism evidence="2 3">
    <name type="scientific">Rhynchophorus ferrugineus</name>
    <name type="common">Red palm weevil</name>
    <name type="synonym">Curculio ferrugineus</name>
    <dbReference type="NCBI Taxonomy" id="354439"/>
    <lineage>
        <taxon>Eukaryota</taxon>
        <taxon>Metazoa</taxon>
        <taxon>Ecdysozoa</taxon>
        <taxon>Arthropoda</taxon>
        <taxon>Hexapoda</taxon>
        <taxon>Insecta</taxon>
        <taxon>Pterygota</taxon>
        <taxon>Neoptera</taxon>
        <taxon>Endopterygota</taxon>
        <taxon>Coleoptera</taxon>
        <taxon>Polyphaga</taxon>
        <taxon>Cucujiformia</taxon>
        <taxon>Curculionidae</taxon>
        <taxon>Dryophthorinae</taxon>
        <taxon>Rhynchophorus</taxon>
    </lineage>
</organism>
<name>A0A834MKW8_RHYFE</name>
<evidence type="ECO:0000313" key="3">
    <source>
        <dbReference type="Proteomes" id="UP000625711"/>
    </source>
</evidence>
<gene>
    <name evidence="2" type="ORF">GWI33_003123</name>
</gene>
<comment type="caution">
    <text evidence="2">The sequence shown here is derived from an EMBL/GenBank/DDBJ whole genome shotgun (WGS) entry which is preliminary data.</text>
</comment>
<dbReference type="EMBL" id="JAACXV010000187">
    <property type="protein sequence ID" value="KAF7282134.1"/>
    <property type="molecule type" value="Genomic_DNA"/>
</dbReference>
<feature type="region of interest" description="Disordered" evidence="1">
    <location>
        <begin position="39"/>
        <end position="59"/>
    </location>
</feature>
<proteinExistence type="predicted"/>
<keyword evidence="3" id="KW-1185">Reference proteome</keyword>
<reference evidence="2" key="1">
    <citation type="submission" date="2020-08" db="EMBL/GenBank/DDBJ databases">
        <title>Genome sequencing and assembly of the red palm weevil Rhynchophorus ferrugineus.</title>
        <authorList>
            <person name="Dias G.B."/>
            <person name="Bergman C.M."/>
            <person name="Manee M."/>
        </authorList>
    </citation>
    <scope>NUCLEOTIDE SEQUENCE</scope>
    <source>
        <strain evidence="2">AA-2017</strain>
        <tissue evidence="2">Whole larva</tissue>
    </source>
</reference>
<accession>A0A834MKW8</accession>
<dbReference type="AlphaFoldDB" id="A0A834MKW8"/>
<evidence type="ECO:0000313" key="2">
    <source>
        <dbReference type="EMBL" id="KAF7282134.1"/>
    </source>
</evidence>
<evidence type="ECO:0000256" key="1">
    <source>
        <dbReference type="SAM" id="MobiDB-lite"/>
    </source>
</evidence>
<dbReference type="Proteomes" id="UP000625711">
    <property type="component" value="Unassembled WGS sequence"/>
</dbReference>
<sequence>MKLNKAEVKLRKTLNEVKQKNLKMDFVCALLKEYFGHLSRKSRKPGNNRTQKAGEHRSVVREGVDKGSLCFRMGTNR</sequence>